<evidence type="ECO:0000259" key="3">
    <source>
        <dbReference type="PROSITE" id="PS50018"/>
    </source>
</evidence>
<dbReference type="Gene3D" id="1.10.506.10">
    <property type="entry name" value="GTPase Activation - p120gap, domain 1"/>
    <property type="match status" value="1"/>
</dbReference>
<proteinExistence type="predicted"/>
<evidence type="ECO:0000256" key="2">
    <source>
        <dbReference type="SAM" id="MobiDB-lite"/>
    </source>
</evidence>
<feature type="coiled-coil region" evidence="1">
    <location>
        <begin position="357"/>
        <end position="405"/>
    </location>
</feature>
<keyword evidence="1" id="KW-0175">Coiled coil</keyword>
<keyword evidence="5" id="KW-1185">Reference proteome</keyword>
<dbReference type="EMBL" id="BAAFRS010000178">
    <property type="protein sequence ID" value="GAB1224161.1"/>
    <property type="molecule type" value="Genomic_DNA"/>
</dbReference>
<evidence type="ECO:0000313" key="5">
    <source>
        <dbReference type="Proteomes" id="UP001628156"/>
    </source>
</evidence>
<evidence type="ECO:0000313" key="4">
    <source>
        <dbReference type="EMBL" id="GAB1224161.1"/>
    </source>
</evidence>
<accession>A0ABQ0DMS8</accession>
<organism evidence="4 5">
    <name type="scientific">Entamoeba nuttalli</name>
    <dbReference type="NCBI Taxonomy" id="412467"/>
    <lineage>
        <taxon>Eukaryota</taxon>
        <taxon>Amoebozoa</taxon>
        <taxon>Evosea</taxon>
        <taxon>Archamoebae</taxon>
        <taxon>Mastigamoebida</taxon>
        <taxon>Entamoebidae</taxon>
        <taxon>Entamoeba</taxon>
    </lineage>
</organism>
<protein>
    <recommendedName>
        <fullName evidence="3">Ras-GAP domain-containing protein</fullName>
    </recommendedName>
</protein>
<evidence type="ECO:0000256" key="1">
    <source>
        <dbReference type="SAM" id="Coils"/>
    </source>
</evidence>
<gene>
    <name evidence="4" type="ORF">ENUP19_0178G0009</name>
</gene>
<feature type="domain" description="Ras-GAP" evidence="3">
    <location>
        <begin position="42"/>
        <end position="250"/>
    </location>
</feature>
<dbReference type="Proteomes" id="UP001628156">
    <property type="component" value="Unassembled WGS sequence"/>
</dbReference>
<dbReference type="InterPro" id="IPR008936">
    <property type="entry name" value="Rho_GTPase_activation_prot"/>
</dbReference>
<comment type="caution">
    <text evidence="4">The sequence shown here is derived from an EMBL/GenBank/DDBJ whole genome shotgun (WGS) entry which is preliminary data.</text>
</comment>
<dbReference type="SUPFAM" id="SSF48350">
    <property type="entry name" value="GTPase activation domain, GAP"/>
    <property type="match status" value="1"/>
</dbReference>
<feature type="compositionally biased region" description="Low complexity" evidence="2">
    <location>
        <begin position="439"/>
        <end position="449"/>
    </location>
</feature>
<feature type="region of interest" description="Disordered" evidence="2">
    <location>
        <begin position="427"/>
        <end position="514"/>
    </location>
</feature>
<reference evidence="4 5" key="1">
    <citation type="journal article" date="2019" name="PLoS Negl. Trop. Dis.">
        <title>Whole genome sequencing of Entamoeba nuttalli reveals mammalian host-related molecular signatures and a novel octapeptide-repeat surface protein.</title>
        <authorList>
            <person name="Tanaka M."/>
            <person name="Makiuchi T."/>
            <person name="Komiyama T."/>
            <person name="Shiina T."/>
            <person name="Osaki K."/>
            <person name="Tachibana H."/>
        </authorList>
    </citation>
    <scope>NUCLEOTIDE SEQUENCE [LARGE SCALE GENOMIC DNA]</scope>
    <source>
        <strain evidence="4 5">P19-061405</strain>
    </source>
</reference>
<feature type="compositionally biased region" description="Basic and acidic residues" evidence="2">
    <location>
        <begin position="481"/>
        <end position="506"/>
    </location>
</feature>
<dbReference type="InterPro" id="IPR001936">
    <property type="entry name" value="RasGAP_dom"/>
</dbReference>
<dbReference type="PROSITE" id="PS50018">
    <property type="entry name" value="RAS_GTPASE_ACTIV_2"/>
    <property type="match status" value="1"/>
</dbReference>
<sequence>MSDIIEEKIPSKVDFDKLLFSRRHNLLEAVVRTLVTQQRQNRSAEYARIISDYFKAHGRFMELITWAIDIDFLSTDTLMIDSSSFQYSTFFIPFYNQFVRYYFKNYLLDIFEPIIDGLSTGGDYSEEFKIAMNFQSKEITTSEDIAAYQQSLDTISKIFCTLNEEFIKNAQYLPDFVRMFFNQFFTLLREGNIEDVVIEKIFNELFFTYTVCQNVNDPFLMMYDDEKRTQLVPVLYKLEFVALVIQNLYTNTSLCEGFLIDLQQTIRKFNGLNIGERMFKYMDSHPATVKEEEESEEEKERAFNNLLDAIRNNIQGILDLLPGNLSNQLLEAIKLEKYVYDDYQIYHATMDTINTFTQAYNAKINKLDTENMLLKNEYDKLFKEQQELVQQLDALERKLGQEDLEKLSACLDDDLIYCDEFNLIENSNSNRSSRDSSRTRSSIPRPISSLQDTSPTLTPKLSNSSSQKSSPKQSKLFSKFWKTEKEKEKEKEKQEKKETKEKDKKDKKEKKEKK</sequence>
<feature type="compositionally biased region" description="Low complexity" evidence="2">
    <location>
        <begin position="459"/>
        <end position="480"/>
    </location>
</feature>
<name>A0ABQ0DMS8_9EUKA</name>